<dbReference type="PANTHER" id="PTHR23216">
    <property type="entry name" value="NUCLEOLAR AND COILED-BODY PHOSPHOPROTEIN 1"/>
    <property type="match status" value="1"/>
</dbReference>
<evidence type="ECO:0000256" key="1">
    <source>
        <dbReference type="SAM" id="MobiDB-lite"/>
    </source>
</evidence>
<dbReference type="InterPro" id="IPR007718">
    <property type="entry name" value="Srp40_C"/>
</dbReference>
<evidence type="ECO:0000313" key="3">
    <source>
        <dbReference type="EMBL" id="WOL08948.1"/>
    </source>
</evidence>
<proteinExistence type="predicted"/>
<feature type="compositionally biased region" description="Basic and acidic residues" evidence="1">
    <location>
        <begin position="299"/>
        <end position="328"/>
    </location>
</feature>
<protein>
    <submittedName>
        <fullName evidence="3">Nucleolar and coiled-body phosphoprotein 1</fullName>
    </submittedName>
</protein>
<gene>
    <name evidence="3" type="ORF">Cni_G17701</name>
</gene>
<organism evidence="3 4">
    <name type="scientific">Canna indica</name>
    <name type="common">Indian-shot</name>
    <dbReference type="NCBI Taxonomy" id="4628"/>
    <lineage>
        <taxon>Eukaryota</taxon>
        <taxon>Viridiplantae</taxon>
        <taxon>Streptophyta</taxon>
        <taxon>Embryophyta</taxon>
        <taxon>Tracheophyta</taxon>
        <taxon>Spermatophyta</taxon>
        <taxon>Magnoliopsida</taxon>
        <taxon>Liliopsida</taxon>
        <taxon>Zingiberales</taxon>
        <taxon>Cannaceae</taxon>
        <taxon>Canna</taxon>
    </lineage>
</organism>
<feature type="compositionally biased region" description="Basic and acidic residues" evidence="1">
    <location>
        <begin position="470"/>
        <end position="484"/>
    </location>
</feature>
<dbReference type="GO" id="GO:0005730">
    <property type="term" value="C:nucleolus"/>
    <property type="evidence" value="ECO:0007669"/>
    <property type="project" value="InterPro"/>
</dbReference>
<feature type="region of interest" description="Disordered" evidence="1">
    <location>
        <begin position="274"/>
        <end position="522"/>
    </location>
</feature>
<feature type="compositionally biased region" description="Basic residues" evidence="1">
    <location>
        <begin position="400"/>
        <end position="409"/>
    </location>
</feature>
<accession>A0AAQ3KKZ9</accession>
<dbReference type="PANTHER" id="PTHR23216:SF1">
    <property type="entry name" value="NUCLEOLAR AND COILED-BODY PHOSPHOPROTEIN 1"/>
    <property type="match status" value="1"/>
</dbReference>
<dbReference type="EMBL" id="CP136894">
    <property type="protein sequence ID" value="WOL08948.1"/>
    <property type="molecule type" value="Genomic_DNA"/>
</dbReference>
<feature type="compositionally biased region" description="Basic residues" evidence="1">
    <location>
        <begin position="43"/>
        <end position="55"/>
    </location>
</feature>
<feature type="domain" description="Srp40 C-terminal" evidence="2">
    <location>
        <begin position="520"/>
        <end position="593"/>
    </location>
</feature>
<keyword evidence="4" id="KW-1185">Reference proteome</keyword>
<dbReference type="InterPro" id="IPR006594">
    <property type="entry name" value="LisH"/>
</dbReference>
<dbReference type="InterPro" id="IPR039191">
    <property type="entry name" value="Nopp140-like"/>
</dbReference>
<feature type="compositionally biased region" description="Basic and acidic residues" evidence="1">
    <location>
        <begin position="410"/>
        <end position="437"/>
    </location>
</feature>
<dbReference type="Proteomes" id="UP001327560">
    <property type="component" value="Chromosome 5"/>
</dbReference>
<feature type="compositionally biased region" description="Basic residues" evidence="1">
    <location>
        <begin position="289"/>
        <end position="298"/>
    </location>
</feature>
<evidence type="ECO:0000313" key="4">
    <source>
        <dbReference type="Proteomes" id="UP001327560"/>
    </source>
</evidence>
<evidence type="ECO:0000259" key="2">
    <source>
        <dbReference type="Pfam" id="PF05022"/>
    </source>
</evidence>
<name>A0AAQ3KKZ9_9LILI</name>
<feature type="region of interest" description="Disordered" evidence="1">
    <location>
        <begin position="34"/>
        <end position="67"/>
    </location>
</feature>
<dbReference type="Pfam" id="PF05022">
    <property type="entry name" value="SRP40_C"/>
    <property type="match status" value="1"/>
</dbReference>
<dbReference type="PROSITE" id="PS50896">
    <property type="entry name" value="LISH"/>
    <property type="match status" value="1"/>
</dbReference>
<sequence length="599" mass="66147">MRGSPPPSKAAYSSSVISFVPRQIMLERNTAVAAVKEDGKERRKEKKEKKEKKKRSSETLQLDRTDVGSVPRKGKGIDVLLRSIAAFLDSNGFSKTLSMLQSEAELESGCWKSSTVDLEDLFCKFLDSSNGNAEGIVDWLSNQDLQKVILSEGKLMNHASEKTEKKKRKRYDQVDDIETETNKTSVEKGFAEGIINMEKLAGAVLHKPSQKVVGSESEGLCSDNANLSANQLVESHESCKEKKKKNKVMPKVQDTIVDPNDSGKLKEMVEAKGEELVSLTNNSIESSKKQKGEKKKAKMVKETELESDNTSKKLNDTKLVDAEGHADAAAKSSLDDNDSQNKVKKKKKQKSTSDVTSNLSSDQAGEKSSDLTKICDTNQEVAHDFVEQSVPQSDDSNIKVTKKSSKKRKVSDSGEKADNEIATKKSKVKSEDAENNKETGNLAKLDKGTIESHTPVITKKKINGGQESAKNADKQQELSTKTKENGNASNSKNEVLGTKLEISSIGKKEKQSAEPKSVNPFQRVKIDDVKFADDRLKNNSYWAKDGADIGYGAKAQEVLGQVRGRDFRHEKTKKKRGSYRGGQIDLESHSIKFNYSDEE</sequence>
<reference evidence="3 4" key="1">
    <citation type="submission" date="2023-10" db="EMBL/GenBank/DDBJ databases">
        <title>Chromosome-scale genome assembly provides insights into flower coloration mechanisms of Canna indica.</title>
        <authorList>
            <person name="Li C."/>
        </authorList>
    </citation>
    <scope>NUCLEOTIDE SEQUENCE [LARGE SCALE GENOMIC DNA]</scope>
    <source>
        <tissue evidence="3">Flower</tissue>
    </source>
</reference>
<dbReference type="AlphaFoldDB" id="A0AAQ3KKZ9"/>